<dbReference type="AlphaFoldDB" id="A0A8H8CJV5"/>
<evidence type="ECO:0000256" key="2">
    <source>
        <dbReference type="SAM" id="Phobius"/>
    </source>
</evidence>
<evidence type="ECO:0000256" key="1">
    <source>
        <dbReference type="SAM" id="MobiDB-lite"/>
    </source>
</evidence>
<protein>
    <submittedName>
        <fullName evidence="3">Uncharacterized protein</fullName>
    </submittedName>
</protein>
<feature type="transmembrane region" description="Helical" evidence="2">
    <location>
        <begin position="243"/>
        <end position="262"/>
    </location>
</feature>
<dbReference type="OrthoDB" id="3033694at2759"/>
<name>A0A8H8CJV5_PSICU</name>
<accession>A0A8H8CJV5</accession>
<sequence length="272" mass="29701">MIPPTPTAPASSCSDGDGEQLGRPRPHAFHRPSQLATLTTIPASKLTPKAKPLSRQIDPWIWTSLLLSIASLILCRYTNDNSNHQRPIFKAIPLNRENTHIVIQSDAEHSGGNTLLALGMNFGAGLGLEALLVVIIFYGTILLILSSKERRLSDVRTSSLTRPRCESENKYFVAHNLYRCTDGDHDEEIAVEDKRRSTIIWILAVSQSGLAAVGLYAAARLVLVMGGFAGKEGANPILECFELVYVLGEMGMLMYIAICCVVQASGRSKSRL</sequence>
<comment type="caution">
    <text evidence="3">The sequence shown here is derived from an EMBL/GenBank/DDBJ whole genome shotgun (WGS) entry which is preliminary data.</text>
</comment>
<reference evidence="3" key="1">
    <citation type="submission" date="2021-02" db="EMBL/GenBank/DDBJ databases">
        <title>Psilocybe cubensis genome.</title>
        <authorList>
            <person name="Mckernan K.J."/>
            <person name="Crawford S."/>
            <person name="Trippe A."/>
            <person name="Kane L.T."/>
            <person name="Mclaughlin S."/>
        </authorList>
    </citation>
    <scope>NUCLEOTIDE SEQUENCE [LARGE SCALE GENOMIC DNA]</scope>
    <source>
        <strain evidence="3">MGC-MH-2018</strain>
    </source>
</reference>
<keyword evidence="2" id="KW-1133">Transmembrane helix</keyword>
<dbReference type="EMBL" id="JAFIQS010000007">
    <property type="protein sequence ID" value="KAG5167675.1"/>
    <property type="molecule type" value="Genomic_DNA"/>
</dbReference>
<feature type="region of interest" description="Disordered" evidence="1">
    <location>
        <begin position="1"/>
        <end position="33"/>
    </location>
</feature>
<gene>
    <name evidence="3" type="ORF">JR316_008027</name>
</gene>
<keyword evidence="2" id="KW-0472">Membrane</keyword>
<organism evidence="3">
    <name type="scientific">Psilocybe cubensis</name>
    <name type="common">Psychedelic mushroom</name>
    <name type="synonym">Stropharia cubensis</name>
    <dbReference type="NCBI Taxonomy" id="181762"/>
    <lineage>
        <taxon>Eukaryota</taxon>
        <taxon>Fungi</taxon>
        <taxon>Dikarya</taxon>
        <taxon>Basidiomycota</taxon>
        <taxon>Agaricomycotina</taxon>
        <taxon>Agaricomycetes</taxon>
        <taxon>Agaricomycetidae</taxon>
        <taxon>Agaricales</taxon>
        <taxon>Agaricineae</taxon>
        <taxon>Strophariaceae</taxon>
        <taxon>Psilocybe</taxon>
    </lineage>
</organism>
<proteinExistence type="predicted"/>
<feature type="transmembrane region" description="Helical" evidence="2">
    <location>
        <begin position="122"/>
        <end position="145"/>
    </location>
</feature>
<keyword evidence="2" id="KW-0812">Transmembrane</keyword>
<evidence type="ECO:0000313" key="3">
    <source>
        <dbReference type="EMBL" id="KAG5167675.1"/>
    </source>
</evidence>
<feature type="transmembrane region" description="Helical" evidence="2">
    <location>
        <begin position="199"/>
        <end position="223"/>
    </location>
</feature>